<keyword evidence="2" id="KW-1185">Reference proteome</keyword>
<proteinExistence type="predicted"/>
<dbReference type="KEGG" id="cbar:PATL70BA_1146"/>
<sequence>MSFIDRTQQGTIIMIYAVIDNAYFNKKTSSQYLLTILYYIVILKVF</sequence>
<evidence type="ECO:0000313" key="2">
    <source>
        <dbReference type="Proteomes" id="UP000279029"/>
    </source>
</evidence>
<evidence type="ECO:0000313" key="1">
    <source>
        <dbReference type="EMBL" id="VDN47021.1"/>
    </source>
</evidence>
<dbReference type="AlphaFoldDB" id="A0A3P7PV07"/>
<protein>
    <submittedName>
        <fullName evidence="1">Uncharacterized protein</fullName>
    </submittedName>
</protein>
<accession>A0A3P7PV07</accession>
<dbReference type="EMBL" id="LR130778">
    <property type="protein sequence ID" value="VDN47021.1"/>
    <property type="molecule type" value="Genomic_DNA"/>
</dbReference>
<gene>
    <name evidence="1" type="ORF">PATL70BA_1146</name>
</gene>
<organism evidence="1 2">
    <name type="scientific">Petrocella atlantisensis</name>
    <dbReference type="NCBI Taxonomy" id="2173034"/>
    <lineage>
        <taxon>Bacteria</taxon>
        <taxon>Bacillati</taxon>
        <taxon>Bacillota</taxon>
        <taxon>Clostridia</taxon>
        <taxon>Lachnospirales</taxon>
        <taxon>Vallitaleaceae</taxon>
        <taxon>Petrocella</taxon>
    </lineage>
</organism>
<name>A0A3P7PV07_9FIRM</name>
<reference evidence="1 2" key="1">
    <citation type="submission" date="2018-09" db="EMBL/GenBank/DDBJ databases">
        <authorList>
            <person name="Postec A."/>
        </authorList>
    </citation>
    <scope>NUCLEOTIDE SEQUENCE [LARGE SCALE GENOMIC DNA]</scope>
    <source>
        <strain evidence="1">70B-A</strain>
    </source>
</reference>
<dbReference type="Proteomes" id="UP000279029">
    <property type="component" value="Chromosome"/>
</dbReference>